<evidence type="ECO:0000256" key="11">
    <source>
        <dbReference type="RuleBase" id="RU004450"/>
    </source>
</evidence>
<proteinExistence type="inferred from homology"/>
<dbReference type="CDD" id="cd00310">
    <property type="entry name" value="ATP-synt_Fo_a_6"/>
    <property type="match status" value="1"/>
</dbReference>
<dbReference type="FunFam" id="1.20.120.220:FF:000003">
    <property type="entry name" value="ATP synthase subunit a"/>
    <property type="match status" value="1"/>
</dbReference>
<keyword evidence="13" id="KW-0496">Mitochondrion</keyword>
<gene>
    <name evidence="13" type="primary">atp6</name>
</gene>
<dbReference type="HAMAP" id="MF_01393">
    <property type="entry name" value="ATP_synth_a_bact"/>
    <property type="match status" value="1"/>
</dbReference>
<evidence type="ECO:0000256" key="7">
    <source>
        <dbReference type="ARBA" id="ARBA00022989"/>
    </source>
</evidence>
<feature type="transmembrane region" description="Helical" evidence="12">
    <location>
        <begin position="24"/>
        <end position="46"/>
    </location>
</feature>
<dbReference type="PANTHER" id="PTHR11410:SF0">
    <property type="entry name" value="ATP SYNTHASE SUBUNIT A"/>
    <property type="match status" value="1"/>
</dbReference>
<evidence type="ECO:0000256" key="3">
    <source>
        <dbReference type="ARBA" id="ARBA00022448"/>
    </source>
</evidence>
<comment type="subcellular location">
    <subcellularLocation>
        <location evidence="1 11">Mitochondrion inner membrane</location>
        <topology evidence="1 11">Multi-pass membrane protein</topology>
    </subcellularLocation>
</comment>
<evidence type="ECO:0000256" key="1">
    <source>
        <dbReference type="ARBA" id="ARBA00004448"/>
    </source>
</evidence>
<name>A0A4Y5SE54_9STRA</name>
<dbReference type="GO" id="GO:0046933">
    <property type="term" value="F:proton-transporting ATP synthase activity, rotational mechanism"/>
    <property type="evidence" value="ECO:0007669"/>
    <property type="project" value="TreeGrafter"/>
</dbReference>
<keyword evidence="5 12" id="KW-0812">Transmembrane</keyword>
<geneLocation type="mitochondrion" evidence="13"/>
<keyword evidence="6" id="KW-0375">Hydrogen ion transport</keyword>
<evidence type="ECO:0000256" key="5">
    <source>
        <dbReference type="ARBA" id="ARBA00022692"/>
    </source>
</evidence>
<feature type="transmembrane region" description="Helical" evidence="12">
    <location>
        <begin position="156"/>
        <end position="177"/>
    </location>
</feature>
<dbReference type="NCBIfam" id="TIGR01131">
    <property type="entry name" value="ATP_synt_6_or_A"/>
    <property type="match status" value="1"/>
</dbReference>
<dbReference type="Gene3D" id="1.20.120.220">
    <property type="entry name" value="ATP synthase, F0 complex, subunit A"/>
    <property type="match status" value="1"/>
</dbReference>
<evidence type="ECO:0000313" key="13">
    <source>
        <dbReference type="EMBL" id="QDA21751.1"/>
    </source>
</evidence>
<evidence type="ECO:0000256" key="2">
    <source>
        <dbReference type="ARBA" id="ARBA00006810"/>
    </source>
</evidence>
<sequence length="256" mass="28595">MLKAPLEQFQILSLLNVSFLNLDFSLTNFLLINLLALTIFSSLFYFNSLKIANGGGFQETTDYFHSNAWQKVLDIISETAAQLISDIIATDNQKYVPVVFVTFNFILFSNLIGLVPYTFTATSHVIVTFTLSFSIFIGITISTFEKYKMQGFSLFLPANSSFLLALILVPIEFISYIARPISLGMRLFINLMAGHSLLKVIIGFAWSMLLLENLTSFGLVIPMVIVVVLFGLELGVALIQTYVFIILTCIYIQDGS</sequence>
<protein>
    <recommendedName>
        <fullName evidence="11">ATP synthase subunit a</fullName>
    </recommendedName>
</protein>
<dbReference type="InterPro" id="IPR000568">
    <property type="entry name" value="ATP_synth_F0_asu"/>
</dbReference>
<organism evidence="13">
    <name type="scientific">Proschkinia sp. SZCZR1824</name>
    <dbReference type="NCBI Taxonomy" id="2588390"/>
    <lineage>
        <taxon>Eukaryota</taxon>
        <taxon>Sar</taxon>
        <taxon>Stramenopiles</taxon>
        <taxon>Ochrophyta</taxon>
        <taxon>Bacillariophyta</taxon>
        <taxon>Bacillariophyceae</taxon>
        <taxon>Bacillariophycidae</taxon>
        <taxon>Naviculales</taxon>
        <taxon>Proschkiniaceae</taxon>
        <taxon>Proschkinia</taxon>
    </lineage>
</organism>
<dbReference type="InterPro" id="IPR045083">
    <property type="entry name" value="ATP_synth_F0_asu_bact/mt"/>
</dbReference>
<dbReference type="PANTHER" id="PTHR11410">
    <property type="entry name" value="ATP SYNTHASE SUBUNIT A"/>
    <property type="match status" value="1"/>
</dbReference>
<feature type="transmembrane region" description="Helical" evidence="12">
    <location>
        <begin position="95"/>
        <end position="119"/>
    </location>
</feature>
<evidence type="ECO:0000256" key="8">
    <source>
        <dbReference type="ARBA" id="ARBA00023065"/>
    </source>
</evidence>
<dbReference type="Pfam" id="PF00119">
    <property type="entry name" value="ATP-synt_A"/>
    <property type="match status" value="1"/>
</dbReference>
<dbReference type="PRINTS" id="PR00123">
    <property type="entry name" value="ATPASEA"/>
</dbReference>
<feature type="transmembrane region" description="Helical" evidence="12">
    <location>
        <begin position="189"/>
        <end position="211"/>
    </location>
</feature>
<dbReference type="SUPFAM" id="SSF81336">
    <property type="entry name" value="F1F0 ATP synthase subunit A"/>
    <property type="match status" value="1"/>
</dbReference>
<keyword evidence="10" id="KW-0066">ATP synthesis</keyword>
<dbReference type="GO" id="GO:0005743">
    <property type="term" value="C:mitochondrial inner membrane"/>
    <property type="evidence" value="ECO:0007669"/>
    <property type="project" value="UniProtKB-SubCell"/>
</dbReference>
<dbReference type="GO" id="GO:0045259">
    <property type="term" value="C:proton-transporting ATP synthase complex"/>
    <property type="evidence" value="ECO:0007669"/>
    <property type="project" value="UniProtKB-KW"/>
</dbReference>
<feature type="transmembrane region" description="Helical" evidence="12">
    <location>
        <begin position="223"/>
        <end position="253"/>
    </location>
</feature>
<evidence type="ECO:0000256" key="6">
    <source>
        <dbReference type="ARBA" id="ARBA00022781"/>
    </source>
</evidence>
<evidence type="ECO:0000256" key="9">
    <source>
        <dbReference type="ARBA" id="ARBA00023136"/>
    </source>
</evidence>
<evidence type="ECO:0000256" key="12">
    <source>
        <dbReference type="SAM" id="Phobius"/>
    </source>
</evidence>
<evidence type="ECO:0000256" key="10">
    <source>
        <dbReference type="ARBA" id="ARBA00023310"/>
    </source>
</evidence>
<dbReference type="InterPro" id="IPR035908">
    <property type="entry name" value="F0_ATP_A_sf"/>
</dbReference>
<keyword evidence="9 12" id="KW-0472">Membrane</keyword>
<dbReference type="EMBL" id="MH800316">
    <property type="protein sequence ID" value="QDA21751.1"/>
    <property type="molecule type" value="Genomic_DNA"/>
</dbReference>
<dbReference type="AlphaFoldDB" id="A0A4Y5SE54"/>
<keyword evidence="3" id="KW-0813">Transport</keyword>
<comment type="similarity">
    <text evidence="2">Belongs to the ATPase A chain family.</text>
</comment>
<keyword evidence="7 12" id="KW-1133">Transmembrane helix</keyword>
<reference evidence="13" key="1">
    <citation type="journal article" date="2019" name="Mitochondrial DNA Part B Resour">
        <title>Complete mitochondrial genome of a rare diatom (Bacillariophyta) Proschkinia and its phylogenetic and taxonomic implications.</title>
        <authorList>
            <person name="Gastineau R."/>
            <person name="Kim S.-Y."/>
            <person name="Lemieux C."/>
            <person name="Turmel M."/>
            <person name="Witkowski A."/>
            <person name="Park J.-G."/>
            <person name="Kim B.-S."/>
            <person name="Mann D.G."/>
            <person name="Theriot E.C."/>
        </authorList>
    </citation>
    <scope>NUCLEOTIDE SEQUENCE</scope>
</reference>
<feature type="transmembrane region" description="Helical" evidence="12">
    <location>
        <begin position="125"/>
        <end position="144"/>
    </location>
</feature>
<evidence type="ECO:0000256" key="4">
    <source>
        <dbReference type="ARBA" id="ARBA00022547"/>
    </source>
</evidence>
<keyword evidence="8" id="KW-0406">Ion transport</keyword>
<accession>A0A4Y5SE54</accession>
<keyword evidence="4" id="KW-0138">CF(0)</keyword>